<dbReference type="InterPro" id="IPR001258">
    <property type="entry name" value="NHL_repeat"/>
</dbReference>
<evidence type="ECO:0000256" key="1">
    <source>
        <dbReference type="ARBA" id="ARBA00022737"/>
    </source>
</evidence>
<dbReference type="PANTHER" id="PTHR13833">
    <property type="match status" value="1"/>
</dbReference>
<dbReference type="PANTHER" id="PTHR13833:SF71">
    <property type="entry name" value="NHL DOMAIN-CONTAINING PROTEIN"/>
    <property type="match status" value="1"/>
</dbReference>
<evidence type="ECO:0000259" key="4">
    <source>
        <dbReference type="Pfam" id="PF18962"/>
    </source>
</evidence>
<dbReference type="Pfam" id="PF18962">
    <property type="entry name" value="Por_Secre_tail"/>
    <property type="match status" value="1"/>
</dbReference>
<feature type="transmembrane region" description="Helical" evidence="3">
    <location>
        <begin position="25"/>
        <end position="44"/>
    </location>
</feature>
<feature type="repeat" description="NHL" evidence="2">
    <location>
        <begin position="769"/>
        <end position="811"/>
    </location>
</feature>
<proteinExistence type="predicted"/>
<accession>A0ABV3ZA58</accession>
<feature type="repeat" description="NHL" evidence="2">
    <location>
        <begin position="670"/>
        <end position="705"/>
    </location>
</feature>
<dbReference type="PROSITE" id="PS51125">
    <property type="entry name" value="NHL"/>
    <property type="match status" value="4"/>
</dbReference>
<keyword evidence="3" id="KW-0812">Transmembrane</keyword>
<keyword evidence="3" id="KW-1133">Transmembrane helix</keyword>
<name>A0ABV3ZA58_9BACT</name>
<dbReference type="NCBIfam" id="TIGR04183">
    <property type="entry name" value="Por_Secre_tail"/>
    <property type="match status" value="1"/>
</dbReference>
<feature type="domain" description="Secretion system C-terminal sorting" evidence="4">
    <location>
        <begin position="930"/>
        <end position="1006"/>
    </location>
</feature>
<organism evidence="6 7">
    <name type="scientific">Danxiaibacter flavus</name>
    <dbReference type="NCBI Taxonomy" id="3049108"/>
    <lineage>
        <taxon>Bacteria</taxon>
        <taxon>Pseudomonadati</taxon>
        <taxon>Bacteroidota</taxon>
        <taxon>Chitinophagia</taxon>
        <taxon>Chitinophagales</taxon>
        <taxon>Chitinophagaceae</taxon>
        <taxon>Danxiaibacter</taxon>
    </lineage>
</organism>
<keyword evidence="3" id="KW-0472">Membrane</keyword>
<dbReference type="CDD" id="cd14953">
    <property type="entry name" value="NHL_like_1"/>
    <property type="match status" value="1"/>
</dbReference>
<dbReference type="Proteomes" id="UP001560573">
    <property type="component" value="Unassembled WGS sequence"/>
</dbReference>
<dbReference type="EMBL" id="JAULBC010000001">
    <property type="protein sequence ID" value="MEX6686410.1"/>
    <property type="molecule type" value="Genomic_DNA"/>
</dbReference>
<reference evidence="6 7" key="1">
    <citation type="submission" date="2023-07" db="EMBL/GenBank/DDBJ databases">
        <authorList>
            <person name="Lian W.-H."/>
        </authorList>
    </citation>
    <scope>NUCLEOTIDE SEQUENCE [LARGE SCALE GENOMIC DNA]</scope>
    <source>
        <strain evidence="6 7">SYSU DXS3180</strain>
    </source>
</reference>
<feature type="repeat" description="NHL" evidence="2">
    <location>
        <begin position="509"/>
        <end position="544"/>
    </location>
</feature>
<gene>
    <name evidence="6" type="ORF">QTN47_02840</name>
</gene>
<dbReference type="RefSeq" id="WP_369327805.1">
    <property type="nucleotide sequence ID" value="NZ_JAULBC010000001.1"/>
</dbReference>
<dbReference type="Pfam" id="PF25021">
    <property type="entry name" value="TEN_NHL"/>
    <property type="match status" value="1"/>
</dbReference>
<comment type="caution">
    <text evidence="6">The sequence shown here is derived from an EMBL/GenBank/DDBJ whole genome shotgun (WGS) entry which is preliminary data.</text>
</comment>
<dbReference type="Pfam" id="PF01436">
    <property type="entry name" value="NHL"/>
    <property type="match status" value="4"/>
</dbReference>
<evidence type="ECO:0000313" key="6">
    <source>
        <dbReference type="EMBL" id="MEX6686410.1"/>
    </source>
</evidence>
<evidence type="ECO:0000259" key="5">
    <source>
        <dbReference type="Pfam" id="PF25021"/>
    </source>
</evidence>
<protein>
    <submittedName>
        <fullName evidence="6">T9SS type A sorting domain-containing protein</fullName>
    </submittedName>
</protein>
<keyword evidence="7" id="KW-1185">Reference proteome</keyword>
<dbReference type="SUPFAM" id="SSF101898">
    <property type="entry name" value="NHL repeat"/>
    <property type="match status" value="2"/>
</dbReference>
<keyword evidence="1" id="KW-0677">Repeat</keyword>
<evidence type="ECO:0000313" key="7">
    <source>
        <dbReference type="Proteomes" id="UP001560573"/>
    </source>
</evidence>
<sequence>MKRRLQIPYRFCQHTIKVGRAAESAFRSVLGIIIFPFLLLFFQLQSSAQTVVNFDANSVVTIAGDSASGFANGTGLAARFNLPANMIFDKISGNIFICDRNNNRIRKMTTDGVVTTYAGTGVAGYLDGAAASARFSSPTGITVDNSGNVYVADGGTRIRKITPGGTVSTLAGAAASGYVNATGAAARFDGLVGITINAAGNIFAVDRYNYRIRKITPAGAVSTFAGDGGTDSYDGKGTHSGFGSAHDIMADKTGNLYVLEYYGPMRKITPDTTVTSIVLTSLETTSEGGSDIFGFPIGITIDSLNNIHLTVDVASSSGDNIIRKITPLRVASRLAGSGGTDPTFADGVGPAAHFFNLNGITADKNGNYYIADQHRIRKLSVVKLNPFITSTGLASARQSFRVSGNNLTANISVTPPAGYEVSLSPGGGYVNSLSLAPMSGERPSVTIYIRLKSSSGAGLHNGNISLSSTGATTKMLPVAGFTFGPVLRFDPIAVTTLAGSTIGFADGTGAAAQFSGPRGIGINTTGTILVADQGNNRIRKVTTAGVVTTFAGSGTPGLVNATGTAAQFNQPMGVATDAANNTYVADNANNVVRKITPAAVVTTFAGSSKGFANGVGSVAKFNALQGVGTDTSGNIYVADGLNNRIRKITQAAAVSTFAGSSVAGLVNDTGGNAQFRRPVGAVVDPGGNIYVADIDNHVIRKISPTGVVTTLAGSTKGFADGTGASAQFNQPNGVAIDVSGNVFVADAGNNRIRKISPLGVVTTLAGTTAGFKDSIGTLSKFNQPKGLVVDATGNIYVADANNNRIRKMSVPVLKTFTTTSGTASAAQSFSVSGLYLTSNATVTAPAGYEISLTSGGGYGPSLAFAPTGKEVASKIIYVRLKASDAAGTYNSNITLSSPGASTKNLAVKGTVNAAALAIGNYLNNDQKISVFPNPNKGAFSIRLNNVNTADARIRVTDANGRMVMDKILKGFSKMQTIPVNVSGASSGIYFIQVICKDGVFEEKVMIE</sequence>
<dbReference type="InterPro" id="IPR056822">
    <property type="entry name" value="TEN_NHL"/>
</dbReference>
<dbReference type="InterPro" id="IPR011042">
    <property type="entry name" value="6-blade_b-propeller_TolB-like"/>
</dbReference>
<dbReference type="InterPro" id="IPR026444">
    <property type="entry name" value="Secre_tail"/>
</dbReference>
<dbReference type="Gene3D" id="2.120.10.30">
    <property type="entry name" value="TolB, C-terminal domain"/>
    <property type="match status" value="7"/>
</dbReference>
<evidence type="ECO:0000256" key="3">
    <source>
        <dbReference type="SAM" id="Phobius"/>
    </source>
</evidence>
<feature type="repeat" description="NHL" evidence="2">
    <location>
        <begin position="727"/>
        <end position="758"/>
    </location>
</feature>
<feature type="domain" description="Teneurin NHL" evidence="5">
    <location>
        <begin position="128"/>
        <end position="174"/>
    </location>
</feature>
<evidence type="ECO:0000256" key="2">
    <source>
        <dbReference type="PROSITE-ProRule" id="PRU00504"/>
    </source>
</evidence>